<gene>
    <name evidence="9" type="ORF">MuYL_2061</name>
</gene>
<evidence type="ECO:0000256" key="1">
    <source>
        <dbReference type="ARBA" id="ARBA00004442"/>
    </source>
</evidence>
<evidence type="ECO:0000256" key="8">
    <source>
        <dbReference type="SAM" id="SignalP"/>
    </source>
</evidence>
<comment type="similarity">
    <text evidence="2">Belongs to the outer membrane factor (OMF) (TC 1.B.17) family.</text>
</comment>
<dbReference type="GO" id="GO:0015288">
    <property type="term" value="F:porin activity"/>
    <property type="evidence" value="ECO:0007669"/>
    <property type="project" value="TreeGrafter"/>
</dbReference>
<dbReference type="KEGG" id="muc:MuYL_2061"/>
<dbReference type="InterPro" id="IPR003423">
    <property type="entry name" value="OMP_efflux"/>
</dbReference>
<dbReference type="EMBL" id="CP022743">
    <property type="protein sequence ID" value="ASU33953.1"/>
    <property type="molecule type" value="Genomic_DNA"/>
</dbReference>
<dbReference type="GO" id="GO:0009279">
    <property type="term" value="C:cell outer membrane"/>
    <property type="evidence" value="ECO:0007669"/>
    <property type="project" value="UniProtKB-SubCell"/>
</dbReference>
<accession>A0A223NVQ1</accession>
<evidence type="ECO:0000256" key="5">
    <source>
        <dbReference type="ARBA" id="ARBA00022692"/>
    </source>
</evidence>
<dbReference type="PANTHER" id="PTHR30026:SF20">
    <property type="entry name" value="OUTER MEMBRANE PROTEIN TOLC"/>
    <property type="match status" value="1"/>
</dbReference>
<evidence type="ECO:0000256" key="3">
    <source>
        <dbReference type="ARBA" id="ARBA00022448"/>
    </source>
</evidence>
<feature type="chain" id="PRO_5013347594" evidence="8">
    <location>
        <begin position="20"/>
        <end position="431"/>
    </location>
</feature>
<dbReference type="AlphaFoldDB" id="A0A223NVQ1"/>
<keyword evidence="7" id="KW-0998">Cell outer membrane</keyword>
<dbReference type="RefSeq" id="WP_094570361.1">
    <property type="nucleotide sequence ID" value="NZ_CP022743.1"/>
</dbReference>
<keyword evidence="8" id="KW-0732">Signal</keyword>
<keyword evidence="5" id="KW-0812">Transmembrane</keyword>
<keyword evidence="6" id="KW-0472">Membrane</keyword>
<dbReference type="GO" id="GO:0015562">
    <property type="term" value="F:efflux transmembrane transporter activity"/>
    <property type="evidence" value="ECO:0007669"/>
    <property type="project" value="InterPro"/>
</dbReference>
<protein>
    <submittedName>
        <fullName evidence="9">Outer membrane protein</fullName>
    </submittedName>
</protein>
<dbReference type="Proteomes" id="UP000215002">
    <property type="component" value="Chromosome"/>
</dbReference>
<dbReference type="Gene3D" id="1.20.1600.10">
    <property type="entry name" value="Outer membrane efflux proteins (OEP)"/>
    <property type="match status" value="1"/>
</dbReference>
<evidence type="ECO:0000256" key="2">
    <source>
        <dbReference type="ARBA" id="ARBA00007613"/>
    </source>
</evidence>
<evidence type="ECO:0000256" key="4">
    <source>
        <dbReference type="ARBA" id="ARBA00022452"/>
    </source>
</evidence>
<evidence type="ECO:0000256" key="7">
    <source>
        <dbReference type="ARBA" id="ARBA00023237"/>
    </source>
</evidence>
<comment type="subcellular location">
    <subcellularLocation>
        <location evidence="1">Cell outer membrane</location>
    </subcellularLocation>
</comment>
<dbReference type="OrthoDB" id="9811587at2"/>
<organism evidence="9 10">
    <name type="scientific">Mucilaginibacter xinganensis</name>
    <dbReference type="NCBI Taxonomy" id="1234841"/>
    <lineage>
        <taxon>Bacteria</taxon>
        <taxon>Pseudomonadati</taxon>
        <taxon>Bacteroidota</taxon>
        <taxon>Sphingobacteriia</taxon>
        <taxon>Sphingobacteriales</taxon>
        <taxon>Sphingobacteriaceae</taxon>
        <taxon>Mucilaginibacter</taxon>
    </lineage>
</organism>
<keyword evidence="4" id="KW-1134">Transmembrane beta strand</keyword>
<dbReference type="Pfam" id="PF02321">
    <property type="entry name" value="OEP"/>
    <property type="match status" value="2"/>
</dbReference>
<proteinExistence type="inferred from homology"/>
<keyword evidence="10" id="KW-1185">Reference proteome</keyword>
<reference evidence="9 10" key="1">
    <citation type="submission" date="2017-08" db="EMBL/GenBank/DDBJ databases">
        <title>Complete genome sequence of Mucilaginibacter sp. strain BJC16-A31.</title>
        <authorList>
            <consortium name="Henan University of Science and Technology"/>
            <person name="You X."/>
        </authorList>
    </citation>
    <scope>NUCLEOTIDE SEQUENCE [LARGE SCALE GENOMIC DNA]</scope>
    <source>
        <strain evidence="9 10">BJC16-A31</strain>
    </source>
</reference>
<dbReference type="SUPFAM" id="SSF56954">
    <property type="entry name" value="Outer membrane efflux proteins (OEP)"/>
    <property type="match status" value="1"/>
</dbReference>
<name>A0A223NVQ1_9SPHI</name>
<dbReference type="InterPro" id="IPR051906">
    <property type="entry name" value="TolC-like"/>
</dbReference>
<feature type="signal peptide" evidence="8">
    <location>
        <begin position="1"/>
        <end position="19"/>
    </location>
</feature>
<evidence type="ECO:0000313" key="9">
    <source>
        <dbReference type="EMBL" id="ASU33953.1"/>
    </source>
</evidence>
<keyword evidence="3" id="KW-0813">Transport</keyword>
<evidence type="ECO:0000256" key="6">
    <source>
        <dbReference type="ARBA" id="ARBA00023136"/>
    </source>
</evidence>
<dbReference type="PANTHER" id="PTHR30026">
    <property type="entry name" value="OUTER MEMBRANE PROTEIN TOLC"/>
    <property type="match status" value="1"/>
</dbReference>
<dbReference type="GO" id="GO:1990281">
    <property type="term" value="C:efflux pump complex"/>
    <property type="evidence" value="ECO:0007669"/>
    <property type="project" value="TreeGrafter"/>
</dbReference>
<evidence type="ECO:0000313" key="10">
    <source>
        <dbReference type="Proteomes" id="UP000215002"/>
    </source>
</evidence>
<sequence length="431" mass="48146">MTKKTFFLFLSCLISGMTAFSQDSLSVVKWDLQTCLDYAKKNNIQVNSARLSQQTSQQELILSKGSALPNLYGSATQYVNHYHNEAVYGSGNYGLTSSWTLYQGGYIKSDIQQKNVEVERVNLSILQQVNDLTLQITQYYLNILLDKETIVYQQNVVATSKAQVEQAKKRLDAGSIAQKDVAQLLAQLANDKYTLVTAENAQRQDLISLKQLLQLSATTFDVITPDTIISKKAVDNLLNVQQTALMDRPEVRNGELYVKSAEFGLQKANSGYLPTLTASGFAGSSYQGAGSGYFTQLNNGFNQQVGLSLSIPIFTRKVNQVNRAEAKINIDQAKLSLRDTKTTLTLTIEKAYINVVNSQNQYDAAAEAFKYNQETYRVANEQLKVGIVNMVDFLQQKSLYTQALQQYIQAKYNAALTIEIYEFYKGTPVKL</sequence>